<evidence type="ECO:0000256" key="1">
    <source>
        <dbReference type="SAM" id="Phobius"/>
    </source>
</evidence>
<sequence length="76" mass="8949">MFNIFKKPFNKDSLDAWCKILDDIGKVEILAIPVVLYSPNGLFYKLFNSTVLLFSMYICLFMADFIRKNKENLMEE</sequence>
<gene>
    <name evidence="2" type="ORF">NCTC4191_01278</name>
</gene>
<keyword evidence="1" id="KW-1133">Transmembrane helix</keyword>
<feature type="transmembrane region" description="Helical" evidence="1">
    <location>
        <begin position="46"/>
        <end position="66"/>
    </location>
</feature>
<dbReference type="Proteomes" id="UP000254253">
    <property type="component" value="Unassembled WGS sequence"/>
</dbReference>
<keyword evidence="1" id="KW-0812">Transmembrane</keyword>
<dbReference type="EMBL" id="UFRN01000002">
    <property type="protein sequence ID" value="SUT93579.1"/>
    <property type="molecule type" value="Genomic_DNA"/>
</dbReference>
<evidence type="ECO:0000313" key="2">
    <source>
        <dbReference type="EMBL" id="SUT93579.1"/>
    </source>
</evidence>
<name>A0A380U012_ACTLI</name>
<accession>A0A380U012</accession>
<evidence type="ECO:0000313" key="3">
    <source>
        <dbReference type="Proteomes" id="UP000254253"/>
    </source>
</evidence>
<organism evidence="2 3">
    <name type="scientific">Actinobacillus lignieresii</name>
    <dbReference type="NCBI Taxonomy" id="720"/>
    <lineage>
        <taxon>Bacteria</taxon>
        <taxon>Pseudomonadati</taxon>
        <taxon>Pseudomonadota</taxon>
        <taxon>Gammaproteobacteria</taxon>
        <taxon>Pasteurellales</taxon>
        <taxon>Pasteurellaceae</taxon>
        <taxon>Actinobacillus</taxon>
    </lineage>
</organism>
<protein>
    <submittedName>
        <fullName evidence="2">Uncharacterized protein</fullName>
    </submittedName>
</protein>
<proteinExistence type="predicted"/>
<keyword evidence="3" id="KW-1185">Reference proteome</keyword>
<dbReference type="RefSeq" id="WP_115587270.1">
    <property type="nucleotide sequence ID" value="NZ_LR134169.1"/>
</dbReference>
<reference evidence="2 3" key="1">
    <citation type="submission" date="2018-06" db="EMBL/GenBank/DDBJ databases">
        <authorList>
            <consortium name="Pathogen Informatics"/>
            <person name="Doyle S."/>
        </authorList>
    </citation>
    <scope>NUCLEOTIDE SEQUENCE [LARGE SCALE GENOMIC DNA]</scope>
    <source>
        <strain evidence="2 3">NCTC4191</strain>
    </source>
</reference>
<dbReference type="AlphaFoldDB" id="A0A380U012"/>
<keyword evidence="1" id="KW-0472">Membrane</keyword>